<keyword evidence="2" id="KW-0143">Chaperone</keyword>
<dbReference type="InterPro" id="IPR009053">
    <property type="entry name" value="Prefoldin"/>
</dbReference>
<dbReference type="Proteomes" id="UP000694553">
    <property type="component" value="Unassembled WGS sequence"/>
</dbReference>
<dbReference type="SUPFAM" id="SSF46579">
    <property type="entry name" value="Prefoldin"/>
    <property type="match status" value="1"/>
</dbReference>
<dbReference type="PANTHER" id="PTHR21100">
    <property type="entry name" value="PREFOLDIN SUBUNIT 4"/>
    <property type="match status" value="1"/>
</dbReference>
<evidence type="ECO:0000256" key="4">
    <source>
        <dbReference type="ARBA" id="ARBA00062093"/>
    </source>
</evidence>
<evidence type="ECO:0000256" key="2">
    <source>
        <dbReference type="ARBA" id="ARBA00023186"/>
    </source>
</evidence>
<evidence type="ECO:0000256" key="7">
    <source>
        <dbReference type="SAM" id="MobiDB-lite"/>
    </source>
</evidence>
<name>A0A8C3D769_CORMO</name>
<accession>A0A8U7MZX5</accession>
<dbReference type="InterPro" id="IPR002777">
    <property type="entry name" value="PFD_beta-like"/>
</dbReference>
<feature type="compositionally biased region" description="Pro residues" evidence="7">
    <location>
        <begin position="1"/>
        <end position="17"/>
    </location>
</feature>
<evidence type="ECO:0000256" key="3">
    <source>
        <dbReference type="ARBA" id="ARBA00024667"/>
    </source>
</evidence>
<dbReference type="FunFam" id="1.10.287.370:FF:000005">
    <property type="entry name" value="Prefoldin subunit 4"/>
    <property type="match status" value="1"/>
</dbReference>
<dbReference type="InterPro" id="IPR016661">
    <property type="entry name" value="PFDN4"/>
</dbReference>
<feature type="compositionally biased region" description="Basic and acidic residues" evidence="7">
    <location>
        <begin position="106"/>
        <end position="115"/>
    </location>
</feature>
<dbReference type="GO" id="GO:0051082">
    <property type="term" value="F:unfolded protein binding"/>
    <property type="evidence" value="ECO:0007669"/>
    <property type="project" value="InterPro"/>
</dbReference>
<dbReference type="Gene3D" id="1.10.287.370">
    <property type="match status" value="1"/>
</dbReference>
<dbReference type="GO" id="GO:0006457">
    <property type="term" value="P:protein folding"/>
    <property type="evidence" value="ECO:0007669"/>
    <property type="project" value="InterPro"/>
</dbReference>
<evidence type="ECO:0000256" key="1">
    <source>
        <dbReference type="ARBA" id="ARBA00008045"/>
    </source>
</evidence>
<comment type="function">
    <text evidence="3">Binds specifically to cytosolic chaperonin (c-CPN) and transfers target proteins to it. Binds to nascent polypeptide chain and promotes folding in an environment in which there are many competing pathways for nonnative proteins.</text>
</comment>
<proteinExistence type="inferred from homology"/>
<comment type="similarity">
    <text evidence="1">Belongs to the prefoldin subunit beta family.</text>
</comment>
<reference evidence="9" key="1">
    <citation type="submission" date="2019-10" db="EMBL/GenBank/DDBJ databases">
        <title>Corvus moneduloides (New Caledonian crow) genome, bCorMon1, primary haplotype.</title>
        <authorList>
            <person name="Rutz C."/>
            <person name="Fungtammasan C."/>
            <person name="Mountcastle J."/>
            <person name="Formenti G."/>
            <person name="Chow W."/>
            <person name="Howe K."/>
            <person name="Steele M.P."/>
            <person name="Fernandes J."/>
            <person name="Gilbert M.T.P."/>
            <person name="Fedrigo O."/>
            <person name="Jarvis E.D."/>
            <person name="Gemmell N."/>
        </authorList>
    </citation>
    <scope>NUCLEOTIDE SEQUENCE [LARGE SCALE GENOMIC DNA]</scope>
</reference>
<sequence>HPIPSHPIPPHPIPSHPTPSHSIPSHPIPSHPIPSHPIPPHPIPSHPIPSHPIPSHPIPSHPIPVSWRPLAAPPPRSGRTSHRAVPSAAGVASSSFRAPRPLGASRRAESDEKRENPRFEQICDLFLNFFLVFFLFPLSAAPPLRGGRMVQPDGDNMAATMKKAAAEDVNVTFEDQQKINKFARNTSRITELKEEIEVKKKQLQNLEDACDDIMLLDDDDSHLIPYQIGDVFISHSLEETQEMLEEAKRSLQEEIEALESRVESIQRVLSDLKVQLYAKFGNNINLEAEDS</sequence>
<reference evidence="8" key="2">
    <citation type="submission" date="2025-08" db="UniProtKB">
        <authorList>
            <consortium name="Ensembl"/>
        </authorList>
    </citation>
    <scope>IDENTIFICATION</scope>
</reference>
<keyword evidence="6" id="KW-0175">Coiled coil</keyword>
<dbReference type="GO" id="GO:0016272">
    <property type="term" value="C:prefoldin complex"/>
    <property type="evidence" value="ECO:0007669"/>
    <property type="project" value="InterPro"/>
</dbReference>
<feature type="compositionally biased region" description="Pro residues" evidence="7">
    <location>
        <begin position="26"/>
        <end position="62"/>
    </location>
</feature>
<dbReference type="AlphaFoldDB" id="A0A8C3D769"/>
<comment type="subunit">
    <text evidence="4">Heterohexamer of two PFD-alpha type and four PFD-beta type subunits. Interacts with URI1; the interaction is phosphorylation-dependent and occurs in a growth-dependent manner.</text>
</comment>
<dbReference type="GO" id="GO:0005737">
    <property type="term" value="C:cytoplasm"/>
    <property type="evidence" value="ECO:0007669"/>
    <property type="project" value="UniProtKB-ARBA"/>
</dbReference>
<evidence type="ECO:0000256" key="6">
    <source>
        <dbReference type="SAM" id="Coils"/>
    </source>
</evidence>
<dbReference type="CDD" id="cd23165">
    <property type="entry name" value="Prefoldin_4"/>
    <property type="match status" value="1"/>
</dbReference>
<feature type="region of interest" description="Disordered" evidence="7">
    <location>
        <begin position="1"/>
        <end position="115"/>
    </location>
</feature>
<feature type="compositionally biased region" description="Low complexity" evidence="7">
    <location>
        <begin position="84"/>
        <end position="95"/>
    </location>
</feature>
<gene>
    <name evidence="8" type="primary">PFDN4</name>
</gene>
<evidence type="ECO:0000313" key="8">
    <source>
        <dbReference type="Ensembl" id="ENSCMUP00000002673.2"/>
    </source>
</evidence>
<organism evidence="8 9">
    <name type="scientific">Corvus moneduloides</name>
    <name type="common">New Caledonian crow</name>
    <dbReference type="NCBI Taxonomy" id="1196302"/>
    <lineage>
        <taxon>Eukaryota</taxon>
        <taxon>Metazoa</taxon>
        <taxon>Chordata</taxon>
        <taxon>Craniata</taxon>
        <taxon>Vertebrata</taxon>
        <taxon>Euteleostomi</taxon>
        <taxon>Archelosauria</taxon>
        <taxon>Archosauria</taxon>
        <taxon>Dinosauria</taxon>
        <taxon>Saurischia</taxon>
        <taxon>Theropoda</taxon>
        <taxon>Coelurosauria</taxon>
        <taxon>Aves</taxon>
        <taxon>Neognathae</taxon>
        <taxon>Neoaves</taxon>
        <taxon>Telluraves</taxon>
        <taxon>Australaves</taxon>
        <taxon>Passeriformes</taxon>
        <taxon>Corvoidea</taxon>
        <taxon>Corvidae</taxon>
        <taxon>Corvus</taxon>
    </lineage>
</organism>
<evidence type="ECO:0000256" key="5">
    <source>
        <dbReference type="ARBA" id="ARBA00067451"/>
    </source>
</evidence>
<reference evidence="8" key="3">
    <citation type="submission" date="2025-09" db="UniProtKB">
        <authorList>
            <consortium name="Ensembl"/>
        </authorList>
    </citation>
    <scope>IDENTIFICATION</scope>
</reference>
<dbReference type="Ensembl" id="ENSCMUT00000002902.2">
    <property type="protein sequence ID" value="ENSCMUP00000002673.2"/>
    <property type="gene ID" value="ENSCMUG00000001868.2"/>
</dbReference>
<dbReference type="Pfam" id="PF01920">
    <property type="entry name" value="Prefoldin_2"/>
    <property type="match status" value="1"/>
</dbReference>
<accession>A0A8C3D769</accession>
<dbReference type="PANTHER" id="PTHR21100:SF9">
    <property type="entry name" value="PREFOLDIN SUBUNIT 4"/>
    <property type="match status" value="1"/>
</dbReference>
<protein>
    <recommendedName>
        <fullName evidence="5">Prefoldin subunit 4</fullName>
    </recommendedName>
</protein>
<evidence type="ECO:0000313" key="9">
    <source>
        <dbReference type="Proteomes" id="UP000694553"/>
    </source>
</evidence>
<keyword evidence="9" id="KW-1185">Reference proteome</keyword>
<feature type="coiled-coil region" evidence="6">
    <location>
        <begin position="189"/>
        <end position="275"/>
    </location>
</feature>